<evidence type="ECO:0000313" key="5">
    <source>
        <dbReference type="Proteomes" id="UP000072741"/>
    </source>
</evidence>
<dbReference type="PANTHER" id="PTHR32282:SF33">
    <property type="entry name" value="PEPTIDOGLYCAN GLYCOSYLTRANSFERASE"/>
    <property type="match status" value="1"/>
</dbReference>
<sequence length="428" mass="46265">MNKALRLLLWGLLALLLTAAVAAAAVLRIGLAPARDEWAVDWRLGPVTVPVGVPTVLRLATSPWIGPRLDGRRLQTAQGPVDLRWDAPRRQLALRCAPCRLGLSAMGSQPLQLAELRVTAQRDVDRLAGDVDAVPAAEGGAAAAPGLHGRWQGRLTQRDLHIDAQFDDAPIARWYAVLAPGLPELARARIGGMAGGRLQVQLPAGTLGLQPRVGGFTVEGLGTDALLGARSNCGPSANLKPDSWLARAVLAAEDQRFFQHPGFDLIELQAAFDRNQHKGAVERGGSTLTQQLAKVLVTGGERTLQRKLRELLYAVDMEQQLGKARILQLYLDHAPWGRVCGAEAAARFYFNRPAARLEPAQAVWLAAMLHAPSAAAERWQREGGLDPQRVQWVAEGIRGIGRTQREALLRSVAQARYPWPGSTPAPAR</sequence>
<dbReference type="RefSeq" id="WP_058642924.1">
    <property type="nucleotide sequence ID" value="NZ_LDSL01000099.1"/>
</dbReference>
<dbReference type="Pfam" id="PF00912">
    <property type="entry name" value="Transgly"/>
    <property type="match status" value="1"/>
</dbReference>
<dbReference type="InterPro" id="IPR023346">
    <property type="entry name" value="Lysozyme-like_dom_sf"/>
</dbReference>
<dbReference type="InterPro" id="IPR001264">
    <property type="entry name" value="Glyco_trans_51"/>
</dbReference>
<proteinExistence type="predicted"/>
<dbReference type="OrthoDB" id="8835701at2"/>
<dbReference type="PANTHER" id="PTHR32282">
    <property type="entry name" value="BINDING PROTEIN TRANSPEPTIDASE, PUTATIVE-RELATED"/>
    <property type="match status" value="1"/>
</dbReference>
<name>A0A147GR37_9BURK</name>
<dbReference type="Gene3D" id="1.10.3810.10">
    <property type="entry name" value="Biosynthetic peptidoglycan transglycosylase-like"/>
    <property type="match status" value="1"/>
</dbReference>
<evidence type="ECO:0000256" key="2">
    <source>
        <dbReference type="ARBA" id="ARBA00022679"/>
    </source>
</evidence>
<dbReference type="GO" id="GO:0009252">
    <property type="term" value="P:peptidoglycan biosynthetic process"/>
    <property type="evidence" value="ECO:0007669"/>
    <property type="project" value="TreeGrafter"/>
</dbReference>
<dbReference type="InterPro" id="IPR036950">
    <property type="entry name" value="PBP_transglycosylase"/>
</dbReference>
<keyword evidence="2 4" id="KW-0808">Transferase</keyword>
<organism evidence="4 5">
    <name type="scientific">Pseudacidovorax intermedius</name>
    <dbReference type="NCBI Taxonomy" id="433924"/>
    <lineage>
        <taxon>Bacteria</taxon>
        <taxon>Pseudomonadati</taxon>
        <taxon>Pseudomonadota</taxon>
        <taxon>Betaproteobacteria</taxon>
        <taxon>Burkholderiales</taxon>
        <taxon>Comamonadaceae</taxon>
        <taxon>Pseudacidovorax</taxon>
    </lineage>
</organism>
<protein>
    <submittedName>
        <fullName evidence="4">Glycosyl transferase</fullName>
    </submittedName>
</protein>
<dbReference type="AlphaFoldDB" id="A0A147GR37"/>
<dbReference type="PATRIC" id="fig|433924.3.peg.5335"/>
<evidence type="ECO:0000259" key="3">
    <source>
        <dbReference type="Pfam" id="PF00912"/>
    </source>
</evidence>
<dbReference type="Proteomes" id="UP000072741">
    <property type="component" value="Unassembled WGS sequence"/>
</dbReference>
<dbReference type="EMBL" id="LDSL01000099">
    <property type="protein sequence ID" value="KTT18749.1"/>
    <property type="molecule type" value="Genomic_DNA"/>
</dbReference>
<accession>A0A147GR37</accession>
<dbReference type="GO" id="GO:0030288">
    <property type="term" value="C:outer membrane-bounded periplasmic space"/>
    <property type="evidence" value="ECO:0007669"/>
    <property type="project" value="TreeGrafter"/>
</dbReference>
<feature type="domain" description="Glycosyl transferase family 51" evidence="3">
    <location>
        <begin position="244"/>
        <end position="377"/>
    </location>
</feature>
<keyword evidence="5" id="KW-1185">Reference proteome</keyword>
<dbReference type="SUPFAM" id="SSF53955">
    <property type="entry name" value="Lysozyme-like"/>
    <property type="match status" value="1"/>
</dbReference>
<reference evidence="4 5" key="1">
    <citation type="journal article" date="2016" name="Front. Microbiol.">
        <title>Genomic Resource of Rice Seed Associated Bacteria.</title>
        <authorList>
            <person name="Midha S."/>
            <person name="Bansal K."/>
            <person name="Sharma S."/>
            <person name="Kumar N."/>
            <person name="Patil P.P."/>
            <person name="Chaudhry V."/>
            <person name="Patil P.B."/>
        </authorList>
    </citation>
    <scope>NUCLEOTIDE SEQUENCE [LARGE SCALE GENOMIC DNA]</scope>
    <source>
        <strain evidence="4 5">NS331</strain>
    </source>
</reference>
<evidence type="ECO:0000256" key="1">
    <source>
        <dbReference type="ARBA" id="ARBA00004752"/>
    </source>
</evidence>
<dbReference type="InterPro" id="IPR050396">
    <property type="entry name" value="Glycosyltr_51/Transpeptidase"/>
</dbReference>
<evidence type="ECO:0000313" key="4">
    <source>
        <dbReference type="EMBL" id="KTT18749.1"/>
    </source>
</evidence>
<comment type="pathway">
    <text evidence="1">Cell wall biogenesis; peptidoglycan biosynthesis.</text>
</comment>
<dbReference type="GO" id="GO:0008955">
    <property type="term" value="F:peptidoglycan glycosyltransferase activity"/>
    <property type="evidence" value="ECO:0007669"/>
    <property type="project" value="TreeGrafter"/>
</dbReference>
<gene>
    <name evidence="4" type="ORF">NS331_15780</name>
</gene>
<comment type="caution">
    <text evidence="4">The sequence shown here is derived from an EMBL/GenBank/DDBJ whole genome shotgun (WGS) entry which is preliminary data.</text>
</comment>